<feature type="compositionally biased region" description="Low complexity" evidence="3">
    <location>
        <begin position="87"/>
        <end position="114"/>
    </location>
</feature>
<proteinExistence type="inferred from homology"/>
<dbReference type="Proteomes" id="UP000697995">
    <property type="component" value="Unassembled WGS sequence"/>
</dbReference>
<evidence type="ECO:0000259" key="4">
    <source>
        <dbReference type="SMART" id="SM01359"/>
    </source>
</evidence>
<gene>
    <name evidence="6" type="ORF">CKO45_04060</name>
</gene>
<dbReference type="InterPro" id="IPR021868">
    <property type="entry name" value="Alpha_2_Macroglob_MG3"/>
</dbReference>
<name>A0ABS1CSQ8_9PROT</name>
<reference evidence="6 7" key="1">
    <citation type="journal article" date="2020" name="Microorganisms">
        <title>Osmotic Adaptation and Compatible Solute Biosynthesis of Phototrophic Bacteria as Revealed from Genome Analyses.</title>
        <authorList>
            <person name="Imhoff J.F."/>
            <person name="Rahn T."/>
            <person name="Kunzel S."/>
            <person name="Keller A."/>
            <person name="Neulinger S.C."/>
        </authorList>
    </citation>
    <scope>NUCLEOTIDE SEQUENCE [LARGE SCALE GENOMIC DNA]</scope>
    <source>
        <strain evidence="6 7">DSM 15382</strain>
    </source>
</reference>
<evidence type="ECO:0000313" key="7">
    <source>
        <dbReference type="Proteomes" id="UP000697995"/>
    </source>
</evidence>
<evidence type="ECO:0000256" key="2">
    <source>
        <dbReference type="ARBA" id="ARBA00022729"/>
    </source>
</evidence>
<dbReference type="InterPro" id="IPR002890">
    <property type="entry name" value="MG2"/>
</dbReference>
<evidence type="ECO:0000259" key="5">
    <source>
        <dbReference type="SMART" id="SM01360"/>
    </source>
</evidence>
<dbReference type="InterPro" id="IPR051802">
    <property type="entry name" value="YfhM-like"/>
</dbReference>
<dbReference type="InterPro" id="IPR049120">
    <property type="entry name" value="A2M_bMG2"/>
</dbReference>
<evidence type="ECO:0000256" key="1">
    <source>
        <dbReference type="ARBA" id="ARBA00010556"/>
    </source>
</evidence>
<dbReference type="Gene3D" id="1.50.10.20">
    <property type="match status" value="1"/>
</dbReference>
<evidence type="ECO:0000313" key="6">
    <source>
        <dbReference type="EMBL" id="MBK1657403.1"/>
    </source>
</evidence>
<accession>A0ABS1CSQ8</accession>
<dbReference type="SMART" id="SM01360">
    <property type="entry name" value="A2M"/>
    <property type="match status" value="1"/>
</dbReference>
<dbReference type="Pfam" id="PF21142">
    <property type="entry name" value="A2M_bMG2"/>
    <property type="match status" value="1"/>
</dbReference>
<dbReference type="Pfam" id="PF17973">
    <property type="entry name" value="bMG10"/>
    <property type="match status" value="1"/>
</dbReference>
<dbReference type="InterPro" id="IPR041246">
    <property type="entry name" value="Bact_MG10"/>
</dbReference>
<dbReference type="Pfam" id="PF17972">
    <property type="entry name" value="bMG5"/>
    <property type="match status" value="1"/>
</dbReference>
<dbReference type="PANTHER" id="PTHR40094:SF1">
    <property type="entry name" value="UBIQUITIN DOMAIN-CONTAINING PROTEIN"/>
    <property type="match status" value="1"/>
</dbReference>
<feature type="domain" description="Alpha-2-macroglobulin bait region" evidence="4">
    <location>
        <begin position="896"/>
        <end position="1037"/>
    </location>
</feature>
<dbReference type="Gene3D" id="2.60.40.1930">
    <property type="match status" value="1"/>
</dbReference>
<dbReference type="InterPro" id="IPR026284">
    <property type="entry name" value="A2MG_proteobact"/>
</dbReference>
<dbReference type="SUPFAM" id="SSF48239">
    <property type="entry name" value="Terpenoid cyclases/Protein prenyltransferases"/>
    <property type="match status" value="1"/>
</dbReference>
<feature type="region of interest" description="Disordered" evidence="3">
    <location>
        <begin position="83"/>
        <end position="125"/>
    </location>
</feature>
<feature type="compositionally biased region" description="Basic and acidic residues" evidence="3">
    <location>
        <begin position="115"/>
        <end position="125"/>
    </location>
</feature>
<evidence type="ECO:0000256" key="3">
    <source>
        <dbReference type="SAM" id="MobiDB-lite"/>
    </source>
</evidence>
<keyword evidence="2" id="KW-0732">Signal</keyword>
<dbReference type="SMART" id="SM01359">
    <property type="entry name" value="A2M_N_2"/>
    <property type="match status" value="1"/>
</dbReference>
<dbReference type="Pfam" id="PF00207">
    <property type="entry name" value="A2M"/>
    <property type="match status" value="1"/>
</dbReference>
<dbReference type="EMBL" id="NRSG01000017">
    <property type="protein sequence ID" value="MBK1657403.1"/>
    <property type="molecule type" value="Genomic_DNA"/>
</dbReference>
<comment type="similarity">
    <text evidence="1">Belongs to the protease inhibitor I39 (alpha-2-macroglobulin) family. Bacterial alpha-2-macroglobulin subfamily.</text>
</comment>
<dbReference type="InterPro" id="IPR041462">
    <property type="entry name" value="Bact_A2M_MG6"/>
</dbReference>
<comment type="caution">
    <text evidence="6">The sequence shown here is derived from an EMBL/GenBank/DDBJ whole genome shotgun (WGS) entry which is preliminary data.</text>
</comment>
<dbReference type="PANTHER" id="PTHR40094">
    <property type="entry name" value="ALPHA-2-MACROGLOBULIN HOMOLOG"/>
    <property type="match status" value="1"/>
</dbReference>
<dbReference type="Pfam" id="PF01835">
    <property type="entry name" value="MG2"/>
    <property type="match status" value="1"/>
</dbReference>
<dbReference type="InterPro" id="IPR008930">
    <property type="entry name" value="Terpenoid_cyclase/PrenylTrfase"/>
</dbReference>
<dbReference type="Pfam" id="PF07703">
    <property type="entry name" value="A2M_BRD"/>
    <property type="match status" value="1"/>
</dbReference>
<dbReference type="Pfam" id="PF11974">
    <property type="entry name" value="bMG3"/>
    <property type="match status" value="1"/>
</dbReference>
<feature type="domain" description="Alpha-2-macroglobulin" evidence="5">
    <location>
        <begin position="1097"/>
        <end position="1185"/>
    </location>
</feature>
<organism evidence="6 7">
    <name type="scientific">Paracraurococcus ruber</name>
    <dbReference type="NCBI Taxonomy" id="77675"/>
    <lineage>
        <taxon>Bacteria</taxon>
        <taxon>Pseudomonadati</taxon>
        <taxon>Pseudomonadota</taxon>
        <taxon>Alphaproteobacteria</taxon>
        <taxon>Acetobacterales</taxon>
        <taxon>Roseomonadaceae</taxon>
        <taxon>Paracraurococcus</taxon>
    </lineage>
</organism>
<dbReference type="InterPro" id="IPR001599">
    <property type="entry name" value="Macroglobln_a2"/>
</dbReference>
<keyword evidence="7" id="KW-1185">Reference proteome</keyword>
<evidence type="ECO:0008006" key="8">
    <source>
        <dbReference type="Google" id="ProtNLM"/>
    </source>
</evidence>
<dbReference type="InterPro" id="IPR011625">
    <property type="entry name" value="A2M_N_BRD"/>
</dbReference>
<sequence length="1746" mass="185083">MPNDRGIFFPQGSHRAGMSSVPGAGRAMLAIRDFPPRGCPPMRLILLLLALLASLPQARAQDFDLPGLAGDAAAYQRDLGRRFPAGATPQQRQAAETRAAQAERQQNWAAAAQAWEERVGGGEPRPEHWLALARAQLQRTPPEPARALQAAWTNFQMVPAGAPEIPSLLLMAEALQRLDRPAQQLKALQAAVERAPENPRYRQMLAEARRAAGLLVAGINTEPEAEPARACLSFTVPPARRTDWQPGDWVRTDPPVPGLAVLREGDQLCLAGLPHGQSTRILLRAGLPGEDGLRLNREASLRVAMPDRAPRLVFDASRFILPRGQAQQVGLATVNLSALSLKVVRVTERNLVPFSRQAWTPGEGIQGWEAETLPDSWGRTVWEGRAELPRFEANRTQRHVLPLPEALRTAGPGLYALVAAPADGRRGTPVALPVIVTDLALTAWRGPQGLAVQARALGAGRPLAGVQVRLLASGNDILGEAMSGADGVVRFAAPLLRGQGPMAPRALHAVLGDDLVSLDLDSASFDLSDRGAAGLPHPGPMDAFAWLDRGIYRPGETVQAAVLLRDGGGAPLDIPARLRVRRPNGSVLAESVPARERGAAFLWPIPLPAGAPAGVWTLEVLADPDAPPIGRAEFRVDAFVPERLEVTAGPAPGPLVPGQPLVVPVTARFLYGASAAGLTGDAELRLLADRSPFPQHKEFLFGLEDEQFAPDLLPFEIEALDDQGRGSLTLALPRAPDTTRPLRAEVAVSIDEPGGRASRTTLSLPVRADHRLIGVRPLFPDLAVDAGAEAGFEVIALDGAASPVAARLRARLVRERPDWRVVIRGAQARYETVWRDEAVDSADLAVAAGTPTRFARTLPFGRYRLEVAEPGGLAITSVRFRAGWAGGETTEVPDKVDVATDRRAYAPGETAKLRITPPFSGPASLAVLTDRLVQVREIEVTEGGTEVEVPVDAAWGPGAYVAITAFRPGEARQGHPGRALGLAWLQLDPASRRIAVEIGTPERVRPARRLAVPLRLADAGAEAMVTLAAVDEGILRLTRFASPDPLGHFLGKRRLGVDIRDDYGRLIPPPEGEAALLRQGGDELSMAAIDIPQRTIALFSGPVAVAPDGTATVVLDIPDFAGELRLMAVAWSGSRIGAASKPLTVRDPVVAEALLPRFLAPGDEARLPVLLHNLDLPAGEVSAMLSAEGAIALAGPERVTATLAPNARALPATALRATGAGQGVLRLAVSGPDGFTAVREARITIRSSRPITTEVAAQEIPPGAERPLSLDPARWVPGTWVARAGFGGPVRYDAAGMLRQLELYPFGCLEQSSSQLLAFALMPGFGEAAEARAARLQRAAEAVLNKQRFDGSFGLWSAGGEPQWWTGAYAAEALLRARTAGAAIPDAALDQALQAIAEQLEDVSPDGAEEFAAQAYRVHVLSLAGRPRLGAARRLLERLDDLPTPLAKAQLGAAFARAGDRARAEPAFAAALAGILGPGARQGWVYDYGSAARDAVAVALLLKESGVLAERLPEVIGRLPGAEFTPALANTQELAWAVGAAAVLGRDGRPVRVAVNGREEASAPQLAVALTAPGTARNLGPGPLWSAVSVTGIPAQPAPAGRSGLRIARRFLDLAGQPLNLDQLRQNRVFVLLLEGRAETGQRLRALVQQGLPAGWEIVGRLGEGEVAGMPWLGTLTGAEAMPALDDRFAAALELTPEAPEFRLAVRLRAVTAGRFELPGAQVEDMYRPATYARQNTGRVAVLPAE</sequence>
<dbReference type="PIRSF" id="PIRSF038980">
    <property type="entry name" value="A2M_bac"/>
    <property type="match status" value="1"/>
</dbReference>
<dbReference type="Pfam" id="PF17962">
    <property type="entry name" value="bMG6"/>
    <property type="match status" value="1"/>
</dbReference>
<dbReference type="CDD" id="cd02891">
    <property type="entry name" value="A2M_like"/>
    <property type="match status" value="1"/>
</dbReference>
<protein>
    <recommendedName>
        <fullName evidence="8">Alpha-2-macroglobulin family protein</fullName>
    </recommendedName>
</protein>
<dbReference type="InterPro" id="IPR041203">
    <property type="entry name" value="Bact_A2M_MG5"/>
</dbReference>